<feature type="compositionally biased region" description="Pro residues" evidence="1">
    <location>
        <begin position="350"/>
        <end position="364"/>
    </location>
</feature>
<evidence type="ECO:0000313" key="2">
    <source>
        <dbReference type="EMBL" id="KAB1281468.1"/>
    </source>
</evidence>
<feature type="region of interest" description="Disordered" evidence="1">
    <location>
        <begin position="85"/>
        <end position="131"/>
    </location>
</feature>
<feature type="compositionally biased region" description="Low complexity" evidence="1">
    <location>
        <begin position="310"/>
        <end position="327"/>
    </location>
</feature>
<evidence type="ECO:0000256" key="1">
    <source>
        <dbReference type="SAM" id="MobiDB-lite"/>
    </source>
</evidence>
<feature type="compositionally biased region" description="Low complexity" evidence="1">
    <location>
        <begin position="93"/>
        <end position="102"/>
    </location>
</feature>
<organism evidence="2 3">
    <name type="scientific">Camelus dromedarius</name>
    <name type="common">Dromedary</name>
    <name type="synonym">Arabian camel</name>
    <dbReference type="NCBI Taxonomy" id="9838"/>
    <lineage>
        <taxon>Eukaryota</taxon>
        <taxon>Metazoa</taxon>
        <taxon>Chordata</taxon>
        <taxon>Craniata</taxon>
        <taxon>Vertebrata</taxon>
        <taxon>Euteleostomi</taxon>
        <taxon>Mammalia</taxon>
        <taxon>Eutheria</taxon>
        <taxon>Laurasiatheria</taxon>
        <taxon>Artiodactyla</taxon>
        <taxon>Tylopoda</taxon>
        <taxon>Camelidae</taxon>
        <taxon>Camelus</taxon>
    </lineage>
</organism>
<reference evidence="2 3" key="1">
    <citation type="journal article" date="2019" name="Mol. Ecol. Resour.">
        <title>Improving Illumina assemblies with Hi-C and long reads: an example with the North African dromedary.</title>
        <authorList>
            <person name="Elbers J.P."/>
            <person name="Rogers M.F."/>
            <person name="Perelman P.L."/>
            <person name="Proskuryakova A.A."/>
            <person name="Serdyukova N.A."/>
            <person name="Johnson W.E."/>
            <person name="Horin P."/>
            <person name="Corander J."/>
            <person name="Murphy D."/>
            <person name="Burger P.A."/>
        </authorList>
    </citation>
    <scope>NUCLEOTIDE SEQUENCE [LARGE SCALE GENOMIC DNA]</scope>
    <source>
        <strain evidence="2">Drom800</strain>
        <tissue evidence="2">Blood</tissue>
    </source>
</reference>
<keyword evidence="3" id="KW-1185">Reference proteome</keyword>
<evidence type="ECO:0000313" key="3">
    <source>
        <dbReference type="Proteomes" id="UP000299084"/>
    </source>
</evidence>
<protein>
    <submittedName>
        <fullName evidence="2">Uncharacterized protein</fullName>
    </submittedName>
</protein>
<name>A0A5N4ED74_CAMDR</name>
<gene>
    <name evidence="2" type="ORF">Cadr_000004575</name>
</gene>
<accession>A0A5N4ED74</accession>
<proteinExistence type="predicted"/>
<comment type="caution">
    <text evidence="2">The sequence shown here is derived from an EMBL/GenBank/DDBJ whole genome shotgun (WGS) entry which is preliminary data.</text>
</comment>
<dbReference type="Proteomes" id="UP000299084">
    <property type="component" value="Unassembled WGS sequence"/>
</dbReference>
<dbReference type="EMBL" id="JWIN03000003">
    <property type="protein sequence ID" value="KAB1281468.1"/>
    <property type="molecule type" value="Genomic_DNA"/>
</dbReference>
<dbReference type="AlphaFoldDB" id="A0A5N4ED74"/>
<feature type="region of interest" description="Disordered" evidence="1">
    <location>
        <begin position="240"/>
        <end position="327"/>
    </location>
</feature>
<sequence>MVSDRSVRAPRSLTPLLPCTPSLKSTAHKAFLQGHSAVTDPVSSGYPQVPTTEASELGPGTFEGEGARACSETAGAHEFLLPAKMDGHGTAAGGATAADATPPGSPTVEHPSPLSPPGSAQVPGHLGSGREPRCLVRSRLQALWEAEVRRGRVVNFPGGWRNRNQNLFREPGARLLDPGLHWYRTQASTGSWVIRSGTHPLWGSVFLRLRGLLWGRQIPHLLGAPGVGGVYPVSDGAVTPTCDGSGRPQASSTMGLLGQPLPFEAPESRRSRPTAPAARSPGSPPQPTSRLRARLPAGPPLGAIGRRRWSGAGRSAPPAAALGPGTPAIGCGLRQSWVEGCPAPRGRPRLTPPRPPPAPPPPGAGSPQPGSAESGRPPGLSAPSEVPSRANSCRRFGATWDSGPAAGESVCYRDSATRVSGRAQGRRLFSALFCQPGDWTPWWLWEGHGWAGFTPCWHPHSRTSCFKASQLGPGRGSGFARTWRGVIAIIRWGLGTRPLALCGGNTRARGGLRVPRWLEDGEITLCLCAIRSQIQRSTSTSTCKVCRKDPVRTNGELLSVPVSGGLGNSR</sequence>
<feature type="region of interest" description="Disordered" evidence="1">
    <location>
        <begin position="340"/>
        <end position="390"/>
    </location>
</feature>